<dbReference type="Proteomes" id="UP000326877">
    <property type="component" value="Unassembled WGS sequence"/>
</dbReference>
<evidence type="ECO:0000256" key="1">
    <source>
        <dbReference type="SAM" id="Phobius"/>
    </source>
</evidence>
<keyword evidence="1" id="KW-1133">Transmembrane helix</keyword>
<keyword evidence="1" id="KW-0472">Membrane</keyword>
<feature type="transmembrane region" description="Helical" evidence="1">
    <location>
        <begin position="59"/>
        <end position="77"/>
    </location>
</feature>
<accession>A0A5N7CGZ1</accession>
<dbReference type="EMBL" id="ML735230">
    <property type="protein sequence ID" value="KAE8393335.1"/>
    <property type="molecule type" value="Genomic_DNA"/>
</dbReference>
<feature type="transmembrane region" description="Helical" evidence="1">
    <location>
        <begin position="20"/>
        <end position="39"/>
    </location>
</feature>
<name>A0A5N7CGZ1_PETAA</name>
<organism evidence="2">
    <name type="scientific">Petromyces alliaceus</name>
    <name type="common">Aspergillus alliaceus</name>
    <dbReference type="NCBI Taxonomy" id="209559"/>
    <lineage>
        <taxon>Eukaryota</taxon>
        <taxon>Fungi</taxon>
        <taxon>Dikarya</taxon>
        <taxon>Ascomycota</taxon>
        <taxon>Pezizomycotina</taxon>
        <taxon>Eurotiomycetes</taxon>
        <taxon>Eurotiomycetidae</taxon>
        <taxon>Eurotiales</taxon>
        <taxon>Aspergillaceae</taxon>
        <taxon>Aspergillus</taxon>
        <taxon>Aspergillus subgen. Circumdati</taxon>
    </lineage>
</organism>
<protein>
    <submittedName>
        <fullName evidence="2">Uncharacterized protein</fullName>
    </submittedName>
</protein>
<sequence>MYSFFLLRYIRPAMRKSHHLRFLFPFLFLSFFLFIFLNFPCSLYICTMPMSWPPAWRTLLVFLGAMTFCFSFYSFGYSPPISPALGLGRFLGYRRRLFLFPRCVWECILERQ</sequence>
<gene>
    <name evidence="2" type="ORF">BDV23DRAFT_39545</name>
</gene>
<keyword evidence="1" id="KW-0812">Transmembrane</keyword>
<dbReference type="AlphaFoldDB" id="A0A5N7CGZ1"/>
<evidence type="ECO:0000313" key="2">
    <source>
        <dbReference type="EMBL" id="KAE8393335.1"/>
    </source>
</evidence>
<proteinExistence type="predicted"/>
<reference evidence="2" key="1">
    <citation type="submission" date="2019-04" db="EMBL/GenBank/DDBJ databases">
        <title>Friends and foes A comparative genomics studyof 23 Aspergillus species from section Flavi.</title>
        <authorList>
            <consortium name="DOE Joint Genome Institute"/>
            <person name="Kjaerbolling I."/>
            <person name="Vesth T."/>
            <person name="Frisvad J.C."/>
            <person name="Nybo J.L."/>
            <person name="Theobald S."/>
            <person name="Kildgaard S."/>
            <person name="Isbrandt T."/>
            <person name="Kuo A."/>
            <person name="Sato A."/>
            <person name="Lyhne E.K."/>
            <person name="Kogle M.E."/>
            <person name="Wiebenga A."/>
            <person name="Kun R.S."/>
            <person name="Lubbers R.J."/>
            <person name="Makela M.R."/>
            <person name="Barry K."/>
            <person name="Chovatia M."/>
            <person name="Clum A."/>
            <person name="Daum C."/>
            <person name="Haridas S."/>
            <person name="He G."/>
            <person name="LaButti K."/>
            <person name="Lipzen A."/>
            <person name="Mondo S."/>
            <person name="Riley R."/>
            <person name="Salamov A."/>
            <person name="Simmons B.A."/>
            <person name="Magnuson J.K."/>
            <person name="Henrissat B."/>
            <person name="Mortensen U.H."/>
            <person name="Larsen T.O."/>
            <person name="Devries R.P."/>
            <person name="Grigoriev I.V."/>
            <person name="Machida M."/>
            <person name="Baker S.E."/>
            <person name="Andersen M.R."/>
        </authorList>
    </citation>
    <scope>NUCLEOTIDE SEQUENCE [LARGE SCALE GENOMIC DNA]</scope>
    <source>
        <strain evidence="2">IBT 14317</strain>
    </source>
</reference>